<dbReference type="InterPro" id="IPR052159">
    <property type="entry name" value="Competence_DNA_uptake"/>
</dbReference>
<dbReference type="EMBL" id="JBBHJZ010000006">
    <property type="protein sequence ID" value="MEJ5979233.1"/>
    <property type="molecule type" value="Genomic_DNA"/>
</dbReference>
<dbReference type="PANTHER" id="PTHR30619">
    <property type="entry name" value="DNA INTERNALIZATION/COMPETENCE PROTEIN COMEC/REC2"/>
    <property type="match status" value="1"/>
</dbReference>
<feature type="compositionally biased region" description="Low complexity" evidence="1">
    <location>
        <begin position="149"/>
        <end position="159"/>
    </location>
</feature>
<accession>A0ABU8S200</accession>
<gene>
    <name evidence="2" type="ORF">WG901_21450</name>
</gene>
<dbReference type="Proteomes" id="UP001361239">
    <property type="component" value="Unassembled WGS sequence"/>
</dbReference>
<dbReference type="SUPFAM" id="SSF56281">
    <property type="entry name" value="Metallo-hydrolase/oxidoreductase"/>
    <property type="match status" value="1"/>
</dbReference>
<keyword evidence="3" id="KW-1185">Reference proteome</keyword>
<organism evidence="2 3">
    <name type="scientific">Novosphingobium anseongense</name>
    <dbReference type="NCBI Taxonomy" id="3133436"/>
    <lineage>
        <taxon>Bacteria</taxon>
        <taxon>Pseudomonadati</taxon>
        <taxon>Pseudomonadota</taxon>
        <taxon>Alphaproteobacteria</taxon>
        <taxon>Sphingomonadales</taxon>
        <taxon>Sphingomonadaceae</taxon>
        <taxon>Novosphingobium</taxon>
    </lineage>
</organism>
<sequence>MGLTNTRIQHAVGQGFFHAAELHEGSTLRLRYVYDCGAMTKYQAARSNRIKGYLKSIGARSKLDLLFISHVHADHLNGLTQLLDIKKGVAVDTIVLPFFNVADRLIAYARDAIEDPATLLDDFYREFVIDPTTALSGFRPRQILFMAPGGPDSPGAPDLDGGRPEGPEGHDIQGLRDEKGQVTWKPLGRGWVNSPNGRLRAESALPGPIVVTLPDSVGLVSPSIDPNLGLWLLSPFVDPAVDAQQAVFFRALLKALNHGVSAKAKIKAAALKPWLAVPANLRDLVTNRVGDLTQAYSALSKNLNITSMCLYSGPLPDGVVRPEGHYGTFGTWNAQGKGGIAWLGTGDAALKEKARRKRFLAHYRKLLDEVVTLTVPHHGSEGNFDVELLTKIDPSFCIVAADAIGTWRHPGTAVVQAVASHGLFLSVVTSDPKSCVREEVVIG</sequence>
<comment type="caution">
    <text evidence="2">The sequence shown here is derived from an EMBL/GenBank/DDBJ whole genome shotgun (WGS) entry which is preliminary data.</text>
</comment>
<evidence type="ECO:0000256" key="1">
    <source>
        <dbReference type="SAM" id="MobiDB-lite"/>
    </source>
</evidence>
<dbReference type="Gene3D" id="3.60.15.10">
    <property type="entry name" value="Ribonuclease Z/Hydroxyacylglutathione hydrolase-like"/>
    <property type="match status" value="2"/>
</dbReference>
<protein>
    <recommendedName>
        <fullName evidence="4">Metallo-beta-lactamase domain-containing protein</fullName>
    </recommendedName>
</protein>
<evidence type="ECO:0000313" key="3">
    <source>
        <dbReference type="Proteomes" id="UP001361239"/>
    </source>
</evidence>
<dbReference type="PANTHER" id="PTHR30619:SF1">
    <property type="entry name" value="RECOMBINATION PROTEIN 2"/>
    <property type="match status" value="1"/>
</dbReference>
<evidence type="ECO:0000313" key="2">
    <source>
        <dbReference type="EMBL" id="MEJ5979233.1"/>
    </source>
</evidence>
<feature type="region of interest" description="Disordered" evidence="1">
    <location>
        <begin position="149"/>
        <end position="177"/>
    </location>
</feature>
<reference evidence="2 3" key="1">
    <citation type="submission" date="2024-03" db="EMBL/GenBank/DDBJ databases">
        <authorList>
            <person name="Jo J.-H."/>
        </authorList>
    </citation>
    <scope>NUCLEOTIDE SEQUENCE [LARGE SCALE GENOMIC DNA]</scope>
    <source>
        <strain evidence="2 3">PS1R-30</strain>
    </source>
</reference>
<name>A0ABU8S200_9SPHN</name>
<feature type="compositionally biased region" description="Basic and acidic residues" evidence="1">
    <location>
        <begin position="160"/>
        <end position="177"/>
    </location>
</feature>
<dbReference type="InterPro" id="IPR036866">
    <property type="entry name" value="RibonucZ/Hydroxyglut_hydro"/>
</dbReference>
<proteinExistence type="predicted"/>
<evidence type="ECO:0008006" key="4">
    <source>
        <dbReference type="Google" id="ProtNLM"/>
    </source>
</evidence>
<dbReference type="RefSeq" id="WP_339589173.1">
    <property type="nucleotide sequence ID" value="NZ_JBBHJZ010000006.1"/>
</dbReference>